<dbReference type="EMBL" id="FMAU01000001">
    <property type="protein sequence ID" value="SCB79855.1"/>
    <property type="molecule type" value="Genomic_DNA"/>
</dbReference>
<evidence type="ECO:0000256" key="1">
    <source>
        <dbReference type="SAM" id="Phobius"/>
    </source>
</evidence>
<accession>A0A0V8HL26</accession>
<sequence>MNSKFFISFLTVSTFAVSIYLYVNGIGTMDSSYGPEEVILFAIPSTMMLVAIQLFTMPVLLKQGDFFSRFKKGMDYIFVSLILILLILHIGLLLLASGTELDLLRLLPVLVGTVLITTANTLPRFQLNTIDQPASQKNSTQQIWNITLRPFAYPLFWGGIIMFLCVFLQGTFMLISFFAVLVITLVTALSRAYRAYQLHLSKL</sequence>
<keyword evidence="1" id="KW-0472">Membrane</keyword>
<organism evidence="2 3">
    <name type="scientific">[Bacillus] enclensis</name>
    <dbReference type="NCBI Taxonomy" id="1402860"/>
    <lineage>
        <taxon>Bacteria</taxon>
        <taxon>Bacillati</taxon>
        <taxon>Bacillota</taxon>
        <taxon>Bacilli</taxon>
        <taxon>Bacillales</taxon>
        <taxon>Bacillaceae</taxon>
        <taxon>Rossellomorea</taxon>
    </lineage>
</organism>
<feature type="transmembrane region" description="Helical" evidence="1">
    <location>
        <begin position="5"/>
        <end position="23"/>
    </location>
</feature>
<keyword evidence="1" id="KW-1133">Transmembrane helix</keyword>
<dbReference type="RefSeq" id="WP_058297441.1">
    <property type="nucleotide sequence ID" value="NZ_FMAU01000001.1"/>
</dbReference>
<dbReference type="Proteomes" id="UP000181997">
    <property type="component" value="Unassembled WGS sequence"/>
</dbReference>
<feature type="transmembrane region" description="Helical" evidence="1">
    <location>
        <begin position="73"/>
        <end position="97"/>
    </location>
</feature>
<dbReference type="OrthoDB" id="2866591at2"/>
<gene>
    <name evidence="2" type="ORF">GA0061094_0567</name>
</gene>
<protein>
    <recommendedName>
        <fullName evidence="4">SdpI/YhfL protein family protein</fullName>
    </recommendedName>
</protein>
<dbReference type="AlphaFoldDB" id="A0A0V8HL26"/>
<keyword evidence="3" id="KW-1185">Reference proteome</keyword>
<evidence type="ECO:0008006" key="4">
    <source>
        <dbReference type="Google" id="ProtNLM"/>
    </source>
</evidence>
<feature type="transmembrane region" description="Helical" evidence="1">
    <location>
        <begin position="38"/>
        <end position="61"/>
    </location>
</feature>
<name>A0A0V8HL26_9BACI</name>
<proteinExistence type="predicted"/>
<feature type="transmembrane region" description="Helical" evidence="1">
    <location>
        <begin position="103"/>
        <end position="122"/>
    </location>
</feature>
<feature type="transmembrane region" description="Helical" evidence="1">
    <location>
        <begin position="151"/>
        <end position="169"/>
    </location>
</feature>
<evidence type="ECO:0000313" key="2">
    <source>
        <dbReference type="EMBL" id="SCB79855.1"/>
    </source>
</evidence>
<reference evidence="3" key="1">
    <citation type="submission" date="2016-08" db="EMBL/GenBank/DDBJ databases">
        <authorList>
            <person name="Varghese N."/>
            <person name="Submissions Spin"/>
        </authorList>
    </citation>
    <scope>NUCLEOTIDE SEQUENCE [LARGE SCALE GENOMIC DNA]</scope>
    <source>
        <strain evidence="3">SGD-1123</strain>
    </source>
</reference>
<keyword evidence="1" id="KW-0812">Transmembrane</keyword>
<evidence type="ECO:0000313" key="3">
    <source>
        <dbReference type="Proteomes" id="UP000181997"/>
    </source>
</evidence>